<feature type="compositionally biased region" description="Polar residues" evidence="1">
    <location>
        <begin position="168"/>
        <end position="183"/>
    </location>
</feature>
<feature type="region of interest" description="Disordered" evidence="1">
    <location>
        <begin position="232"/>
        <end position="318"/>
    </location>
</feature>
<feature type="region of interest" description="Disordered" evidence="1">
    <location>
        <begin position="995"/>
        <end position="1016"/>
    </location>
</feature>
<evidence type="ECO:0000256" key="1">
    <source>
        <dbReference type="SAM" id="MobiDB-lite"/>
    </source>
</evidence>
<sequence>MTSILRLNKDRSSFLFRRSGTNGGVNKGKPELILPDISRIDAQSFSDLFDQFTNYPSPDERAAQLLESANAAFSVSAIPGSARTDLRSQALTNQKAYGHQYSNLHLDIVRNDSTGSSRYSQTSQRESDFSPLVTRQSSSSSYSPCPEPWAEASQAPATKKRPSIRIVKSNQQFSSRTSSGSHEGTNRSRSKAQVPPVSPALPSPLNLDKPLPPGPDETKVASLSAPNLLLSHSSQPVKSVGRQSQKSPPTPKLSQQTFSHPERTTSIRRASTGQSILELPAWTPKAIRDAQRGKAAAPNHRRKRSASENVGLRNTTPALQKRHTMNIAPSSIPMSKSLQVTRRHQRQSRSLISATTAESVIHRIMSNLDDLDDLASAAMVSKGFLRTFQRNESSLVSHIIAKSSRPAWELRRSILAQEGSDIFTLKDFMNDFKTLATVRDHALQQHASSFKPATLEGLLGRSEQRRADIQNAFLRIWTFCVLFGNQANAIQAQVDWLNGTRAAKNKKRGPGFGIGNDNGLSIAELEDINELWHSLQSLLSGFHGREQEARQFGVFDNWEVGQNTSEQEHLNEWIAYLVTLGPQTVLSVSSCLFEQANMLGLTTNWPVPPPGQSRTTFLLTAISRVYQDRVMEEAALKAAKFSMPRVPSHRPTRSFDETLNTAPSNSGTVILGHSLRIDTSMNKRRPVSTMITANTSLEIRPDCDPQNLAPGPANLLPTSPSADPSAFYGLATAPTVSAKLGATLFPMHYAVPGPKVPFQQPERAAMTNFEVIDPVDKAMNILVKELGFEETRARKALAMCDSGSGIDLEKAVELLAVDAKAVTRRPVSPVELPTPQDLISPKAARKNTKAYCSGSCKTGNTTPHSRHRSTGSASIASVSPMSIKEETQWPSTVATLSTDMETAVRTKNVSFKAWRVLARTDVPKRRNSVLAIEEYQAKVERKKSLRATKVVPAPKVKEGLSKNLLGMGLGIGSSVVAKNAESQLEHARARERLKKERPGTFYRPRNNASAPLLDRV</sequence>
<dbReference type="RefSeq" id="XP_064710456.1">
    <property type="nucleotide sequence ID" value="XM_064851453.1"/>
</dbReference>
<keyword evidence="3" id="KW-1185">Reference proteome</keyword>
<gene>
    <name evidence="2" type="ORF">LTR84_007901</name>
</gene>
<feature type="compositionally biased region" description="Polar residues" evidence="1">
    <location>
        <begin position="232"/>
        <end position="259"/>
    </location>
</feature>
<dbReference type="AlphaFoldDB" id="A0AAV9NLH7"/>
<protein>
    <recommendedName>
        <fullName evidence="4">UBA domain-containing protein</fullName>
    </recommendedName>
</protein>
<accession>A0AAV9NLH7</accession>
<dbReference type="Proteomes" id="UP001358417">
    <property type="component" value="Unassembled WGS sequence"/>
</dbReference>
<evidence type="ECO:0000313" key="3">
    <source>
        <dbReference type="Proteomes" id="UP001358417"/>
    </source>
</evidence>
<organism evidence="2 3">
    <name type="scientific">Exophiala bonariae</name>
    <dbReference type="NCBI Taxonomy" id="1690606"/>
    <lineage>
        <taxon>Eukaryota</taxon>
        <taxon>Fungi</taxon>
        <taxon>Dikarya</taxon>
        <taxon>Ascomycota</taxon>
        <taxon>Pezizomycotina</taxon>
        <taxon>Eurotiomycetes</taxon>
        <taxon>Chaetothyriomycetidae</taxon>
        <taxon>Chaetothyriales</taxon>
        <taxon>Herpotrichiellaceae</taxon>
        <taxon>Exophiala</taxon>
    </lineage>
</organism>
<feature type="region of interest" description="Disordered" evidence="1">
    <location>
        <begin position="112"/>
        <end position="220"/>
    </location>
</feature>
<dbReference type="EMBL" id="JAVRRD010000003">
    <property type="protein sequence ID" value="KAK5061359.1"/>
    <property type="molecule type" value="Genomic_DNA"/>
</dbReference>
<dbReference type="GeneID" id="89976066"/>
<evidence type="ECO:0000313" key="2">
    <source>
        <dbReference type="EMBL" id="KAK5061359.1"/>
    </source>
</evidence>
<name>A0AAV9NLH7_9EURO</name>
<reference evidence="2 3" key="1">
    <citation type="submission" date="2023-08" db="EMBL/GenBank/DDBJ databases">
        <title>Black Yeasts Isolated from many extreme environments.</title>
        <authorList>
            <person name="Coleine C."/>
            <person name="Stajich J.E."/>
            <person name="Selbmann L."/>
        </authorList>
    </citation>
    <scope>NUCLEOTIDE SEQUENCE [LARGE SCALE GENOMIC DNA]</scope>
    <source>
        <strain evidence="2 3">CCFEE 5792</strain>
    </source>
</reference>
<feature type="compositionally biased region" description="Polar residues" evidence="1">
    <location>
        <begin position="112"/>
        <end position="124"/>
    </location>
</feature>
<evidence type="ECO:0008006" key="4">
    <source>
        <dbReference type="Google" id="ProtNLM"/>
    </source>
</evidence>
<comment type="caution">
    <text evidence="2">The sequence shown here is derived from an EMBL/GenBank/DDBJ whole genome shotgun (WGS) entry which is preliminary data.</text>
</comment>
<feature type="region of interest" description="Disordered" evidence="1">
    <location>
        <begin position="858"/>
        <end position="878"/>
    </location>
</feature>
<proteinExistence type="predicted"/>